<evidence type="ECO:0000256" key="7">
    <source>
        <dbReference type="ARBA" id="ARBA00022787"/>
    </source>
</evidence>
<dbReference type="EC" id="2.5.1.47" evidence="4"/>
<dbReference type="InterPro" id="IPR001216">
    <property type="entry name" value="P-phosphate_BS"/>
</dbReference>
<comment type="catalytic activity">
    <reaction evidence="12">
        <text>O-acetyl-L-serine + hydrogen sulfide = L-cysteine + acetate</text>
        <dbReference type="Rhea" id="RHEA:14829"/>
        <dbReference type="ChEBI" id="CHEBI:29919"/>
        <dbReference type="ChEBI" id="CHEBI:30089"/>
        <dbReference type="ChEBI" id="CHEBI:35235"/>
        <dbReference type="ChEBI" id="CHEBI:58340"/>
        <dbReference type="EC" id="2.5.1.47"/>
    </reaction>
</comment>
<keyword evidence="6" id="KW-0812">Transmembrane</keyword>
<evidence type="ECO:0000256" key="10">
    <source>
        <dbReference type="ARBA" id="ARBA00023128"/>
    </source>
</evidence>
<evidence type="ECO:0000313" key="15">
    <source>
        <dbReference type="EMBL" id="KAG2220017.1"/>
    </source>
</evidence>
<protein>
    <recommendedName>
        <fullName evidence="4">cysteine synthase</fullName>
        <ecNumber evidence="4">2.5.1.47</ecNumber>
    </recommendedName>
    <alternativeName>
        <fullName evidence="13">Cysteine synthase-like protein</fullName>
    </alternativeName>
</protein>
<comment type="subcellular location">
    <subcellularLocation>
        <location evidence="2">Mitochondrion outer membrane</location>
        <topology evidence="2">Single-pass membrane protein</topology>
    </subcellularLocation>
</comment>
<dbReference type="InterPro" id="IPR050214">
    <property type="entry name" value="Cys_Synth/Cystath_Beta-Synth"/>
</dbReference>
<keyword evidence="9" id="KW-1133">Transmembrane helix</keyword>
<dbReference type="InterPro" id="IPR001926">
    <property type="entry name" value="TrpB-like_PALP"/>
</dbReference>
<evidence type="ECO:0000256" key="6">
    <source>
        <dbReference type="ARBA" id="ARBA00022692"/>
    </source>
</evidence>
<dbReference type="GO" id="GO:0006535">
    <property type="term" value="P:cysteine biosynthetic process from serine"/>
    <property type="evidence" value="ECO:0007669"/>
    <property type="project" value="InterPro"/>
</dbReference>
<dbReference type="SUPFAM" id="SSF53686">
    <property type="entry name" value="Tryptophan synthase beta subunit-like PLP-dependent enzymes"/>
    <property type="match status" value="1"/>
</dbReference>
<dbReference type="OrthoDB" id="10259545at2759"/>
<evidence type="ECO:0000313" key="16">
    <source>
        <dbReference type="Proteomes" id="UP000646827"/>
    </source>
</evidence>
<accession>A0A8H7S1H7</accession>
<keyword evidence="7" id="KW-1000">Mitochondrion outer membrane</keyword>
<dbReference type="InterPro" id="IPR036052">
    <property type="entry name" value="TrpB-like_PALP_sf"/>
</dbReference>
<comment type="similarity">
    <text evidence="3">Belongs to the cysteine synthase/cystathionine beta-synthase family.</text>
</comment>
<organism evidence="15 16">
    <name type="scientific">Circinella minor</name>
    <dbReference type="NCBI Taxonomy" id="1195481"/>
    <lineage>
        <taxon>Eukaryota</taxon>
        <taxon>Fungi</taxon>
        <taxon>Fungi incertae sedis</taxon>
        <taxon>Mucoromycota</taxon>
        <taxon>Mucoromycotina</taxon>
        <taxon>Mucoromycetes</taxon>
        <taxon>Mucorales</taxon>
        <taxon>Lichtheimiaceae</taxon>
        <taxon>Circinella</taxon>
    </lineage>
</organism>
<evidence type="ECO:0000256" key="5">
    <source>
        <dbReference type="ARBA" id="ARBA00022679"/>
    </source>
</evidence>
<evidence type="ECO:0000256" key="11">
    <source>
        <dbReference type="ARBA" id="ARBA00023136"/>
    </source>
</evidence>
<gene>
    <name evidence="15" type="ORF">INT45_010385</name>
</gene>
<evidence type="ECO:0000256" key="8">
    <source>
        <dbReference type="ARBA" id="ARBA00022898"/>
    </source>
</evidence>
<dbReference type="Gene3D" id="3.40.50.1100">
    <property type="match status" value="2"/>
</dbReference>
<dbReference type="Proteomes" id="UP000646827">
    <property type="component" value="Unassembled WGS sequence"/>
</dbReference>
<evidence type="ECO:0000256" key="1">
    <source>
        <dbReference type="ARBA" id="ARBA00001933"/>
    </source>
</evidence>
<evidence type="ECO:0000256" key="4">
    <source>
        <dbReference type="ARBA" id="ARBA00012681"/>
    </source>
</evidence>
<keyword evidence="16" id="KW-1185">Reference proteome</keyword>
<dbReference type="FunFam" id="3.40.50.1100:FF:000049">
    <property type="entry name" value="Cysteine synthase, putative"/>
    <property type="match status" value="1"/>
</dbReference>
<keyword evidence="8" id="KW-0663">Pyridoxal phosphate</keyword>
<dbReference type="CDD" id="cd01561">
    <property type="entry name" value="CBS_like"/>
    <property type="match status" value="1"/>
</dbReference>
<reference evidence="15 16" key="1">
    <citation type="submission" date="2020-12" db="EMBL/GenBank/DDBJ databases">
        <title>Metabolic potential, ecology and presence of endohyphal bacteria is reflected in genomic diversity of Mucoromycotina.</title>
        <authorList>
            <person name="Muszewska A."/>
            <person name="Okrasinska A."/>
            <person name="Steczkiewicz K."/>
            <person name="Drgas O."/>
            <person name="Orlowska M."/>
            <person name="Perlinska-Lenart U."/>
            <person name="Aleksandrzak-Piekarczyk T."/>
            <person name="Szatraj K."/>
            <person name="Zielenkiewicz U."/>
            <person name="Pilsyk S."/>
            <person name="Malc E."/>
            <person name="Mieczkowski P."/>
            <person name="Kruszewska J.S."/>
            <person name="Biernat P."/>
            <person name="Pawlowska J."/>
        </authorList>
    </citation>
    <scope>NUCLEOTIDE SEQUENCE [LARGE SCALE GENOMIC DNA]</scope>
    <source>
        <strain evidence="15 16">CBS 142.35</strain>
    </source>
</reference>
<evidence type="ECO:0000256" key="3">
    <source>
        <dbReference type="ARBA" id="ARBA00007103"/>
    </source>
</evidence>
<keyword evidence="11" id="KW-0472">Membrane</keyword>
<keyword evidence="10" id="KW-0496">Mitochondrion</keyword>
<dbReference type="Pfam" id="PF00291">
    <property type="entry name" value="PALP"/>
    <property type="match status" value="1"/>
</dbReference>
<comment type="caution">
    <text evidence="15">The sequence shown here is derived from an EMBL/GenBank/DDBJ whole genome shotgun (WGS) entry which is preliminary data.</text>
</comment>
<dbReference type="PANTHER" id="PTHR10314">
    <property type="entry name" value="CYSTATHIONINE BETA-SYNTHASE"/>
    <property type="match status" value="1"/>
</dbReference>
<dbReference type="PROSITE" id="PS00901">
    <property type="entry name" value="CYS_SYNTHASE"/>
    <property type="match status" value="1"/>
</dbReference>
<comment type="cofactor">
    <cofactor evidence="1">
        <name>pyridoxal 5'-phosphate</name>
        <dbReference type="ChEBI" id="CHEBI:597326"/>
    </cofactor>
</comment>
<evidence type="ECO:0000259" key="14">
    <source>
        <dbReference type="Pfam" id="PF00291"/>
    </source>
</evidence>
<feature type="domain" description="Tryptophan synthase beta chain-like PALP" evidence="14">
    <location>
        <begin position="47"/>
        <end position="357"/>
    </location>
</feature>
<dbReference type="GO" id="GO:0005741">
    <property type="term" value="C:mitochondrial outer membrane"/>
    <property type="evidence" value="ECO:0007669"/>
    <property type="project" value="UniProtKB-SubCell"/>
</dbReference>
<dbReference type="AlphaFoldDB" id="A0A8H7S1H7"/>
<dbReference type="GO" id="GO:0004124">
    <property type="term" value="F:cysteine synthase activity"/>
    <property type="evidence" value="ECO:0007669"/>
    <property type="project" value="UniProtKB-EC"/>
</dbReference>
<proteinExistence type="inferred from homology"/>
<evidence type="ECO:0000256" key="12">
    <source>
        <dbReference type="ARBA" id="ARBA00047931"/>
    </source>
</evidence>
<evidence type="ECO:0000256" key="2">
    <source>
        <dbReference type="ARBA" id="ARBA00004572"/>
    </source>
</evidence>
<dbReference type="EMBL" id="JAEPRB010000155">
    <property type="protein sequence ID" value="KAG2220017.1"/>
    <property type="molecule type" value="Genomic_DNA"/>
</dbReference>
<sequence>MAWVIDRQSLAIGLISGATLTLILKLWLDRDNDKQQKELGYVDGVDGLIGNTPLMRIKSLSEATGCTILGKAEFLNPGGSAKDRVALNIIRSAEQAGILKPHTGSTVFEGTVGSTGISIAMIARARGHKAWIVMPDDQAQEKYQLLEKLGATVEKVRPVSIIDKKQFVNLAKTRAEDFGQGETRGYFANQFENDANYQMHYETTAPEIYQQIGSKMDALVLGAGTGGTLSGLALYLKPRIHKLKVFLADPMGSGLFNKVKYNVMYAPQEREGTRKRHQVDTVVEGIGINRLTNNFNMGRHLVDDAFRVTDEEAVKMARYLVREDGLFLGSSSAVNCVAAVRAARQMGPGHVIVTLLNDSGQRHLTKFWSDDYLEAAGIPYKLKDSEGLDDFM</sequence>
<name>A0A8H7S1H7_9FUNG</name>
<evidence type="ECO:0000256" key="13">
    <source>
        <dbReference type="ARBA" id="ARBA00078545"/>
    </source>
</evidence>
<keyword evidence="5" id="KW-0808">Transferase</keyword>
<evidence type="ECO:0000256" key="9">
    <source>
        <dbReference type="ARBA" id="ARBA00022989"/>
    </source>
</evidence>
<dbReference type="FunFam" id="3.40.50.1100:FF:000096">
    <property type="entry name" value="Related to cysteine synthase"/>
    <property type="match status" value="1"/>
</dbReference>